<dbReference type="InterPro" id="IPR025827">
    <property type="entry name" value="Zn_ribbon_recom_dom"/>
</dbReference>
<gene>
    <name evidence="2" type="ORF">COU47_03705</name>
</gene>
<dbReference type="AlphaFoldDB" id="A0A2H0TCB0"/>
<evidence type="ECO:0000313" key="3">
    <source>
        <dbReference type="Proteomes" id="UP000231503"/>
    </source>
</evidence>
<evidence type="ECO:0000259" key="1">
    <source>
        <dbReference type="Pfam" id="PF13408"/>
    </source>
</evidence>
<dbReference type="EMBL" id="PFCO01000009">
    <property type="protein sequence ID" value="PIR69183.1"/>
    <property type="molecule type" value="Genomic_DNA"/>
</dbReference>
<name>A0A2H0TCB0_9BACT</name>
<dbReference type="Proteomes" id="UP000231503">
    <property type="component" value="Unassembled WGS sequence"/>
</dbReference>
<comment type="caution">
    <text evidence="2">The sequence shown here is derived from an EMBL/GenBank/DDBJ whole genome shotgun (WGS) entry which is preliminary data.</text>
</comment>
<evidence type="ECO:0000313" key="2">
    <source>
        <dbReference type="EMBL" id="PIR69183.1"/>
    </source>
</evidence>
<protein>
    <recommendedName>
        <fullName evidence="1">Recombinase zinc beta ribbon domain-containing protein</fullName>
    </recommendedName>
</protein>
<organism evidence="2 3">
    <name type="scientific">Candidatus Niyogibacteria bacterium CG10_big_fil_rev_8_21_14_0_10_46_36</name>
    <dbReference type="NCBI Taxonomy" id="1974726"/>
    <lineage>
        <taxon>Bacteria</taxon>
        <taxon>Candidatus Niyogiibacteriota</taxon>
    </lineage>
</organism>
<reference evidence="3" key="1">
    <citation type="submission" date="2017-09" db="EMBL/GenBank/DDBJ databases">
        <title>Depth-based differentiation of microbial function through sediment-hosted aquifers and enrichment of novel symbionts in the deep terrestrial subsurface.</title>
        <authorList>
            <person name="Probst A.J."/>
            <person name="Ladd B."/>
            <person name="Jarett J.K."/>
            <person name="Geller-Mcgrath D.E."/>
            <person name="Sieber C.M.K."/>
            <person name="Emerson J.B."/>
            <person name="Anantharaman K."/>
            <person name="Thomas B.C."/>
            <person name="Malmstrom R."/>
            <person name="Stieglmeier M."/>
            <person name="Klingl A."/>
            <person name="Woyke T."/>
            <person name="Ryan C.M."/>
            <person name="Banfield J.F."/>
        </authorList>
    </citation>
    <scope>NUCLEOTIDE SEQUENCE [LARGE SCALE GENOMIC DNA]</scope>
</reference>
<proteinExistence type="predicted"/>
<sequence length="165" mass="19345">MFDAVQNNLKERYVTRTEGKEFAFTQIMRCGLCGSGVTADEKFKKLKDGSVNRHVYYMCTKSRDINCKNRYINESDLIKEMSRILDVIHLDELGLRDRIDAELKRYNRFRTGVLGAKKKKESVSELDIRNYAKYLLQEGTIMEKREILMHLRSRLVLENKKLSLG</sequence>
<feature type="domain" description="Recombinase zinc beta ribbon" evidence="1">
    <location>
        <begin position="24"/>
        <end position="78"/>
    </location>
</feature>
<accession>A0A2H0TCB0</accession>
<dbReference type="Pfam" id="PF13408">
    <property type="entry name" value="Zn_ribbon_recom"/>
    <property type="match status" value="1"/>
</dbReference>